<accession>B7P8U2</accession>
<evidence type="ECO:0000313" key="3">
    <source>
        <dbReference type="Proteomes" id="UP000001555"/>
    </source>
</evidence>
<proteinExistence type="predicted"/>
<protein>
    <submittedName>
        <fullName evidence="1 2">Uncharacterized protein</fullName>
    </submittedName>
</protein>
<gene>
    <name evidence="1" type="ORF">IscW_ISCW002958</name>
</gene>
<dbReference type="EMBL" id="ABJB010749398">
    <property type="status" value="NOT_ANNOTATED_CDS"/>
    <property type="molecule type" value="Genomic_DNA"/>
</dbReference>
<dbReference type="EnsemblMetazoa" id="ISCW002958-RA">
    <property type="protein sequence ID" value="ISCW002958-PA"/>
    <property type="gene ID" value="ISCW002958"/>
</dbReference>
<reference evidence="2" key="2">
    <citation type="submission" date="2020-05" db="UniProtKB">
        <authorList>
            <consortium name="EnsemblMetazoa"/>
        </authorList>
    </citation>
    <scope>IDENTIFICATION</scope>
    <source>
        <strain evidence="2">wikel</strain>
    </source>
</reference>
<dbReference type="PANTHER" id="PTHR46585">
    <property type="entry name" value="INTEGRASE CORE DOMAIN CONTAINING PROTEIN"/>
    <property type="match status" value="1"/>
</dbReference>
<dbReference type="VEuPathDB" id="VectorBase:ISCW002958"/>
<evidence type="ECO:0000313" key="2">
    <source>
        <dbReference type="EnsemblMetazoa" id="ISCW002958-PA"/>
    </source>
</evidence>
<evidence type="ECO:0000313" key="1">
    <source>
        <dbReference type="EMBL" id="EEC03014.1"/>
    </source>
</evidence>
<name>B7P8U2_IXOSC</name>
<dbReference type="PANTHER" id="PTHR46585:SF1">
    <property type="entry name" value="CHROMO DOMAIN-CONTAINING PROTEIN"/>
    <property type="match status" value="1"/>
</dbReference>
<dbReference type="Proteomes" id="UP000001555">
    <property type="component" value="Unassembled WGS sequence"/>
</dbReference>
<dbReference type="VEuPathDB" id="VectorBase:ISCI002958"/>
<feature type="non-terminal residue" evidence="1">
    <location>
        <position position="63"/>
    </location>
</feature>
<dbReference type="InParanoid" id="B7P8U2"/>
<sequence length="63" mass="7679">NKNPKFKMDDIVRLRKYKKVFEKGYKQNYTNEVFRIKEVFSDLYYCLGDIKGEDILGMIYEQD</sequence>
<dbReference type="AlphaFoldDB" id="B7P8U2"/>
<organism>
    <name type="scientific">Ixodes scapularis</name>
    <name type="common">Black-legged tick</name>
    <name type="synonym">Deer tick</name>
    <dbReference type="NCBI Taxonomy" id="6945"/>
    <lineage>
        <taxon>Eukaryota</taxon>
        <taxon>Metazoa</taxon>
        <taxon>Ecdysozoa</taxon>
        <taxon>Arthropoda</taxon>
        <taxon>Chelicerata</taxon>
        <taxon>Arachnida</taxon>
        <taxon>Acari</taxon>
        <taxon>Parasitiformes</taxon>
        <taxon>Ixodida</taxon>
        <taxon>Ixodoidea</taxon>
        <taxon>Ixodidae</taxon>
        <taxon>Ixodinae</taxon>
        <taxon>Ixodes</taxon>
    </lineage>
</organism>
<feature type="non-terminal residue" evidence="1">
    <location>
        <position position="1"/>
    </location>
</feature>
<reference evidence="1 3" key="1">
    <citation type="submission" date="2008-03" db="EMBL/GenBank/DDBJ databases">
        <title>Annotation of Ixodes scapularis.</title>
        <authorList>
            <consortium name="Ixodes scapularis Genome Project Consortium"/>
            <person name="Caler E."/>
            <person name="Hannick L.I."/>
            <person name="Bidwell S."/>
            <person name="Joardar V."/>
            <person name="Thiagarajan M."/>
            <person name="Amedeo P."/>
            <person name="Galinsky K.J."/>
            <person name="Schobel S."/>
            <person name="Inman J."/>
            <person name="Hostetler J."/>
            <person name="Miller J."/>
            <person name="Hammond M."/>
            <person name="Megy K."/>
            <person name="Lawson D."/>
            <person name="Kodira C."/>
            <person name="Sutton G."/>
            <person name="Meyer J."/>
            <person name="Hill C.A."/>
            <person name="Birren B."/>
            <person name="Nene V."/>
            <person name="Collins F."/>
            <person name="Alarcon-Chaidez F."/>
            <person name="Wikel S."/>
            <person name="Strausberg R."/>
        </authorList>
    </citation>
    <scope>NUCLEOTIDE SEQUENCE [LARGE SCALE GENOMIC DNA]</scope>
    <source>
        <strain evidence="3">Wikel</strain>
        <strain evidence="1">Wikel colony</strain>
    </source>
</reference>
<dbReference type="HOGENOM" id="CLU_2892436_0_0_1"/>
<dbReference type="PaxDb" id="6945-B7P8U2"/>
<keyword evidence="3" id="KW-1185">Reference proteome</keyword>
<dbReference type="EMBL" id="DS660004">
    <property type="protein sequence ID" value="EEC03014.1"/>
    <property type="molecule type" value="Genomic_DNA"/>
</dbReference>